<sequence length="142" mass="15031">MTRIQPCGVTCFSASPRATEDCEVGFVSCAYTFRRIRASGFRRPAGMPAVRATAASACPSQSATAGAPDRSWPSARALIVPQAECPRSPGRSNSGNAPSVCDCWTAPTALLHREGAYRSTAARAFTELARNLVRDRGCTPPP</sequence>
<evidence type="ECO:0000313" key="1">
    <source>
        <dbReference type="EMBL" id="GEB49041.1"/>
    </source>
</evidence>
<proteinExistence type="predicted"/>
<dbReference type="EMBL" id="BJMM01000006">
    <property type="protein sequence ID" value="GEB49041.1"/>
    <property type="molecule type" value="Genomic_DNA"/>
</dbReference>
<evidence type="ECO:0000313" key="2">
    <source>
        <dbReference type="Proteomes" id="UP000319210"/>
    </source>
</evidence>
<organism evidence="1 2">
    <name type="scientific">Streptomyces cacaoi</name>
    <dbReference type="NCBI Taxonomy" id="1898"/>
    <lineage>
        <taxon>Bacteria</taxon>
        <taxon>Bacillati</taxon>
        <taxon>Actinomycetota</taxon>
        <taxon>Actinomycetes</taxon>
        <taxon>Kitasatosporales</taxon>
        <taxon>Streptomycetaceae</taxon>
        <taxon>Streptomyces</taxon>
    </lineage>
</organism>
<gene>
    <name evidence="1" type="ORF">SCA03_15920</name>
</gene>
<accession>A0A4Y3QUX4</accession>
<dbReference type="AlphaFoldDB" id="A0A4Y3QUX4"/>
<name>A0A4Y3QUX4_STRCI</name>
<protein>
    <submittedName>
        <fullName evidence="1">Uncharacterized protein</fullName>
    </submittedName>
</protein>
<reference evidence="1 2" key="1">
    <citation type="submission" date="2019-06" db="EMBL/GenBank/DDBJ databases">
        <title>Whole genome shotgun sequence of Streptomyces cacaoi subsp. cacaoi NBRC 12748.</title>
        <authorList>
            <person name="Hosoyama A."/>
            <person name="Uohara A."/>
            <person name="Ohji S."/>
            <person name="Ichikawa N."/>
        </authorList>
    </citation>
    <scope>NUCLEOTIDE SEQUENCE [LARGE SCALE GENOMIC DNA]</scope>
    <source>
        <strain evidence="1 2">NBRC 12748</strain>
    </source>
</reference>
<keyword evidence="2" id="KW-1185">Reference proteome</keyword>
<dbReference type="Proteomes" id="UP000319210">
    <property type="component" value="Unassembled WGS sequence"/>
</dbReference>
<comment type="caution">
    <text evidence="1">The sequence shown here is derived from an EMBL/GenBank/DDBJ whole genome shotgun (WGS) entry which is preliminary data.</text>
</comment>